<accession>A0ABS6G6L0</accession>
<comment type="function">
    <text evidence="1">Redox regulated molecular chaperone. Protects both thermally unfolding and oxidatively damaged proteins from irreversible aggregation. Plays an important role in the bacterial defense system toward oxidative stress.</text>
</comment>
<comment type="subcellular location">
    <subcellularLocation>
        <location evidence="1">Cytoplasm</location>
    </subcellularLocation>
</comment>
<protein>
    <recommendedName>
        <fullName evidence="1">33 kDa chaperonin</fullName>
    </recommendedName>
    <alternativeName>
        <fullName evidence="1">Heat shock protein 33 homolog</fullName>
        <shortName evidence="1">HSP33</shortName>
    </alternativeName>
</protein>
<dbReference type="InterPro" id="IPR000397">
    <property type="entry name" value="Heat_shock_Hsp33"/>
</dbReference>
<dbReference type="CDD" id="cd00498">
    <property type="entry name" value="Hsp33"/>
    <property type="match status" value="1"/>
</dbReference>
<keyword evidence="1" id="KW-0963">Cytoplasm</keyword>
<dbReference type="HAMAP" id="MF_00117">
    <property type="entry name" value="HslO"/>
    <property type="match status" value="1"/>
</dbReference>
<name>A0ABS6G6L0_9FIRM</name>
<keyword evidence="3" id="KW-1185">Reference proteome</keyword>
<gene>
    <name evidence="1 2" type="primary">hslO</name>
    <name evidence="2" type="ORF">KQI88_11455</name>
</gene>
<proteinExistence type="inferred from homology"/>
<feature type="disulfide bond" description="Redox-active" evidence="1">
    <location>
        <begin position="271"/>
        <end position="274"/>
    </location>
</feature>
<feature type="disulfide bond" description="Redox-active" evidence="1">
    <location>
        <begin position="238"/>
        <end position="240"/>
    </location>
</feature>
<evidence type="ECO:0000313" key="2">
    <source>
        <dbReference type="EMBL" id="MBU5677026.1"/>
    </source>
</evidence>
<evidence type="ECO:0000313" key="3">
    <source>
        <dbReference type="Proteomes" id="UP000779508"/>
    </source>
</evidence>
<dbReference type="PIRSF" id="PIRSF005261">
    <property type="entry name" value="Heat_shock_Hsp33"/>
    <property type="match status" value="1"/>
</dbReference>
<keyword evidence="1" id="KW-1015">Disulfide bond</keyword>
<organism evidence="2 3">
    <name type="scientific">Alkaliphilus flagellatus</name>
    <dbReference type="NCBI Taxonomy" id="2841507"/>
    <lineage>
        <taxon>Bacteria</taxon>
        <taxon>Bacillati</taxon>
        <taxon>Bacillota</taxon>
        <taxon>Clostridia</taxon>
        <taxon>Peptostreptococcales</taxon>
        <taxon>Natronincolaceae</taxon>
        <taxon>Alkaliphilus</taxon>
    </lineage>
</organism>
<dbReference type="Pfam" id="PF01430">
    <property type="entry name" value="HSP33"/>
    <property type="match status" value="1"/>
</dbReference>
<evidence type="ECO:0000256" key="1">
    <source>
        <dbReference type="HAMAP-Rule" id="MF_00117"/>
    </source>
</evidence>
<sequence length="296" mass="32415">MKSTIIRATAASNKIRVFVANTTAMIDKVHKLHETSPVAIAALGRTLTATSIMGLMLKSEKEKITVNINGGGPLGPIVVVGNSKGNVKGYVSHPNTESTNLYPGKLDVGSAVGRDGSITVIKDLGLRDPYVGSYPLVTGEIAEDFAAYFTFSEQQPSGVALGVLIDVDYTIKAAGGYIVQVLPGIDEETLTKLEDKLASLEPITSIIEKKSTPEEMLDYILGEMEPTILESYEVDFICDCNEERLEQVLISIGEKDLREITEEDKKAELVCHFCNKKYQFNEEQLRKLLDEVIQKN</sequence>
<dbReference type="RefSeq" id="WP_216417425.1">
    <property type="nucleotide sequence ID" value="NZ_JAHLQK010000004.1"/>
</dbReference>
<comment type="similarity">
    <text evidence="1">Belongs to the HSP33 family.</text>
</comment>
<dbReference type="EMBL" id="JAHLQK010000004">
    <property type="protein sequence ID" value="MBU5677026.1"/>
    <property type="molecule type" value="Genomic_DNA"/>
</dbReference>
<dbReference type="Proteomes" id="UP000779508">
    <property type="component" value="Unassembled WGS sequence"/>
</dbReference>
<comment type="caution">
    <text evidence="2">The sequence shown here is derived from an EMBL/GenBank/DDBJ whole genome shotgun (WGS) entry which is preliminary data.</text>
</comment>
<keyword evidence="1" id="KW-0143">Chaperone</keyword>
<dbReference type="NCBIfam" id="NF001033">
    <property type="entry name" value="PRK00114.1"/>
    <property type="match status" value="1"/>
</dbReference>
<dbReference type="PANTHER" id="PTHR30111:SF1">
    <property type="entry name" value="33 KDA CHAPERONIN"/>
    <property type="match status" value="1"/>
</dbReference>
<keyword evidence="1" id="KW-0676">Redox-active center</keyword>
<dbReference type="PANTHER" id="PTHR30111">
    <property type="entry name" value="33 KDA CHAPERONIN"/>
    <property type="match status" value="1"/>
</dbReference>
<keyword evidence="1" id="KW-0862">Zinc</keyword>
<comment type="PTM">
    <text evidence="1">Under oxidizing conditions two disulfide bonds are formed involving the reactive cysteines. Under reducing conditions zinc is bound to the reactive cysteines and the protein is inactive.</text>
</comment>
<reference evidence="2 3" key="1">
    <citation type="submission" date="2021-06" db="EMBL/GenBank/DDBJ databases">
        <authorList>
            <person name="Sun Q."/>
            <person name="Li D."/>
        </authorList>
    </citation>
    <scope>NUCLEOTIDE SEQUENCE [LARGE SCALE GENOMIC DNA]</scope>
    <source>
        <strain evidence="2 3">MSJ-5</strain>
    </source>
</reference>